<keyword evidence="2" id="KW-0540">Nuclease</keyword>
<comment type="subcellular location">
    <subcellularLocation>
        <location evidence="1">Nucleus</location>
    </subcellularLocation>
</comment>
<dbReference type="PANTHER" id="PTHR13620">
    <property type="entry name" value="3-5 EXONUCLEASE"/>
    <property type="match status" value="1"/>
</dbReference>
<dbReference type="InterPro" id="IPR002562">
    <property type="entry name" value="3'-5'_exonuclease_dom"/>
</dbReference>
<sequence>MAPRGRPHGSKTKKSDAKKTGPKPKIKKDTQSSSSTLFNFGVKRAVVSAELLTAAESSENAQTKDLSLPTAGDIDTDESENEVPLQKPRRAQPDPWPQRMDINLSNMPTHMVAAPAADPPTIDNTTMFGPITEAAAIAEDLQERSALFHRVDLFRDCDEDVSSGDGMDIIDAESDFDAMPGLEDDSDDEAGQNNQNFEDVDEDETGWKSDDDNIEDDFGDSEDEEGNFEEDDGIANAGDSNPRSGRTKRALLQGSAQYQHIENLKAKWSREMKTERSLRMYTDPTKASFVDYAPHPSLSRYARQSISPDSDYKRDVVAWVPHLLMPNNTIICPCCNKTKLQAKGWQHNPIARRVLAMDTHYHLVSYEYYCPQCKKSMLGSTKEVRSKLSTWLAGCFPAVLTQSGAIDHSLYTMLRGFVARGFPPHRVRELIVEATHERKEFSELLWLAMVNDSLQVSASQPRIDSFYKTSKPELTAETKFSHFNDRNKYDGAVPSTKYITSLYGMSMMSQRERIKKRARLFPVRILMVDDSHKVPKHLAKRSGVPMFTTLRSVANNRGELLMFQIQSSKSQTLTKPALASIEADRILCGHSPTELVSTDNVKQDRAMFEEAFPSLRVGIVSVEPPSLGNPQLKIPEFVSVRYLQHESAINEAIEPLLSMANSGTKLHVSLDAEWNYSHFQAPGRLACIQIGFEETILILHIFHLKRLPCSILALLKCENIVKIGRNIGGDISKICRDWAPELNTKESMKELKKLCVELGSFCKNKGVLVTRNGRVGVDGSASLNDLSNAVLKFAISKDLRESNWEQSVLDSSQQTYCALDVWASLQIYERVLAMQDKNVFKLGAGTKISVLSLDRQFEIADAVVVSQSKKVVTAAVSKVFFPSAVVTKSSAKSLGIDLEGLLAKNDGKLPFNIEIERSRVRLKSMATLIPDSDPTLTTPNPTPPIAEQVQASELPQLFEVANQEESDLDEFEEFLSIIEPVPFDSDSVSGPIPGNIDDFGLVGDIQTEIFERDEEFNSEAIFNELEKHSFITDIYSRVCSDPFHIMKLPKAYTTHPLYYSYLIAFRDALFIMYKEDVDAVTEALAKLNPPMSFEEKYRLDPRWILERVRRWIPPPQLLYSRVELVFKTFGYLRCPKRNKPLFNNDCWKQAGNVLFAIKQGYVGDPPGVQLYENKYRDRLGLMVRTCARGTPFLEGGVHRHVHKASAGYNWGARLSICFLEDYHGRHCIKMDHYRQTGKLYVGHFNYELKDDLHGLYQFLGLQIPEYLRNWVNSTSYSFGPSNNIGIATLPEAIRVLYKMERSSQSSQNPLTMTSAEFVAKEQNLKYAAFPVHTSAERRFFRYWLKDFRDRHPLVKTPDFQAMARTWNESTAVIGSLTLRVDGQTIFYKLPEHLELHYSSVLRFNLTEVAKAASAVEIKTVKHLTKTRVSNSVLQLPVAPITPSIPIPDEPIIQMEFNVQAPPSVQQQLRQVLHNRLLVMDKAAIEQENVEHAGIVEKTVVLEGLALRAVQTENVKRYEGTDVSNKLK</sequence>
<protein>
    <recommendedName>
        <fullName evidence="8">3'-5' exonuclease</fullName>
    </recommendedName>
    <alternativeName>
        <fullName evidence="9">Werner Syndrome-like exonuclease</fullName>
    </alternativeName>
</protein>
<evidence type="ECO:0000256" key="7">
    <source>
        <dbReference type="ARBA" id="ARBA00023242"/>
    </source>
</evidence>
<dbReference type="STRING" id="329046.A0A1Y2B8Y7"/>
<dbReference type="GO" id="GO:0005634">
    <property type="term" value="C:nucleus"/>
    <property type="evidence" value="ECO:0007669"/>
    <property type="project" value="UniProtKB-SubCell"/>
</dbReference>
<feature type="compositionally biased region" description="Acidic residues" evidence="10">
    <location>
        <begin position="212"/>
        <end position="233"/>
    </location>
</feature>
<dbReference type="EMBL" id="MCGO01000080">
    <property type="protein sequence ID" value="ORY30970.1"/>
    <property type="molecule type" value="Genomic_DNA"/>
</dbReference>
<evidence type="ECO:0000256" key="4">
    <source>
        <dbReference type="ARBA" id="ARBA00022801"/>
    </source>
</evidence>
<dbReference type="InterPro" id="IPR036397">
    <property type="entry name" value="RNaseH_sf"/>
</dbReference>
<name>A0A1Y2B8Y7_9FUNG</name>
<feature type="region of interest" description="Disordered" evidence="10">
    <location>
        <begin position="177"/>
        <end position="254"/>
    </location>
</feature>
<reference evidence="13 14" key="1">
    <citation type="submission" date="2016-07" db="EMBL/GenBank/DDBJ databases">
        <title>Pervasive Adenine N6-methylation of Active Genes in Fungi.</title>
        <authorList>
            <consortium name="DOE Joint Genome Institute"/>
            <person name="Mondo S.J."/>
            <person name="Dannebaum R.O."/>
            <person name="Kuo R.C."/>
            <person name="Labutti K."/>
            <person name="Haridas S."/>
            <person name="Kuo A."/>
            <person name="Salamov A."/>
            <person name="Ahrendt S.R."/>
            <person name="Lipzen A."/>
            <person name="Sullivan W."/>
            <person name="Andreopoulos W.B."/>
            <person name="Clum A."/>
            <person name="Lindquist E."/>
            <person name="Daum C."/>
            <person name="Ramamoorthy G.K."/>
            <person name="Gryganskyi A."/>
            <person name="Culley D."/>
            <person name="Magnuson J.K."/>
            <person name="James T.Y."/>
            <person name="O'Malley M.A."/>
            <person name="Stajich J.E."/>
            <person name="Spatafora J.W."/>
            <person name="Visel A."/>
            <person name="Grigoriev I.V."/>
        </authorList>
    </citation>
    <scope>NUCLEOTIDE SEQUENCE [LARGE SCALE GENOMIC DNA]</scope>
    <source>
        <strain evidence="13 14">JEL800</strain>
    </source>
</reference>
<dbReference type="GO" id="GO:0003676">
    <property type="term" value="F:nucleic acid binding"/>
    <property type="evidence" value="ECO:0007669"/>
    <property type="project" value="InterPro"/>
</dbReference>
<dbReference type="SUPFAM" id="SSF53098">
    <property type="entry name" value="Ribonuclease H-like"/>
    <property type="match status" value="1"/>
</dbReference>
<evidence type="ECO:0000259" key="11">
    <source>
        <dbReference type="Pfam" id="PF01612"/>
    </source>
</evidence>
<comment type="caution">
    <text evidence="13">The sequence shown here is derived from an EMBL/GenBank/DDBJ whole genome shotgun (WGS) entry which is preliminary data.</text>
</comment>
<dbReference type="PANTHER" id="PTHR13620:SF109">
    <property type="entry name" value="3'-5' EXONUCLEASE"/>
    <property type="match status" value="1"/>
</dbReference>
<feature type="region of interest" description="Disordered" evidence="10">
    <location>
        <begin position="55"/>
        <end position="97"/>
    </location>
</feature>
<dbReference type="InterPro" id="IPR046616">
    <property type="entry name" value="DUF6729"/>
</dbReference>
<feature type="compositionally biased region" description="Basic residues" evidence="10">
    <location>
        <begin position="1"/>
        <end position="12"/>
    </location>
</feature>
<evidence type="ECO:0000256" key="10">
    <source>
        <dbReference type="SAM" id="MobiDB-lite"/>
    </source>
</evidence>
<dbReference type="InterPro" id="IPR051132">
    <property type="entry name" value="3-5_Exonuclease_domain"/>
</dbReference>
<evidence type="ECO:0000256" key="6">
    <source>
        <dbReference type="ARBA" id="ARBA00022842"/>
    </source>
</evidence>
<feature type="compositionally biased region" description="Polar residues" evidence="10">
    <location>
        <begin position="55"/>
        <end position="65"/>
    </location>
</feature>
<dbReference type="Pfam" id="PF20499">
    <property type="entry name" value="DUF6729"/>
    <property type="match status" value="1"/>
</dbReference>
<evidence type="ECO:0000256" key="1">
    <source>
        <dbReference type="ARBA" id="ARBA00004123"/>
    </source>
</evidence>
<organism evidence="13 14">
    <name type="scientific">Rhizoclosmatium globosum</name>
    <dbReference type="NCBI Taxonomy" id="329046"/>
    <lineage>
        <taxon>Eukaryota</taxon>
        <taxon>Fungi</taxon>
        <taxon>Fungi incertae sedis</taxon>
        <taxon>Chytridiomycota</taxon>
        <taxon>Chytridiomycota incertae sedis</taxon>
        <taxon>Chytridiomycetes</taxon>
        <taxon>Chytridiales</taxon>
        <taxon>Chytriomycetaceae</taxon>
        <taxon>Rhizoclosmatium</taxon>
    </lineage>
</organism>
<evidence type="ECO:0000259" key="12">
    <source>
        <dbReference type="Pfam" id="PF20499"/>
    </source>
</evidence>
<feature type="compositionally biased region" description="Acidic residues" evidence="10">
    <location>
        <begin position="177"/>
        <end position="190"/>
    </location>
</feature>
<feature type="domain" description="DUF6729" evidence="12">
    <location>
        <begin position="296"/>
        <end position="439"/>
    </location>
</feature>
<evidence type="ECO:0000313" key="13">
    <source>
        <dbReference type="EMBL" id="ORY30970.1"/>
    </source>
</evidence>
<proteinExistence type="predicted"/>
<dbReference type="InterPro" id="IPR012337">
    <property type="entry name" value="RNaseH-like_sf"/>
</dbReference>
<dbReference type="GO" id="GO:0046872">
    <property type="term" value="F:metal ion binding"/>
    <property type="evidence" value="ECO:0007669"/>
    <property type="project" value="UniProtKB-KW"/>
</dbReference>
<evidence type="ECO:0000256" key="2">
    <source>
        <dbReference type="ARBA" id="ARBA00022722"/>
    </source>
</evidence>
<dbReference type="Pfam" id="PF01612">
    <property type="entry name" value="DNA_pol_A_exo1"/>
    <property type="match status" value="1"/>
</dbReference>
<keyword evidence="6" id="KW-0460">Magnesium</keyword>
<evidence type="ECO:0000256" key="9">
    <source>
        <dbReference type="ARBA" id="ARBA00042761"/>
    </source>
</evidence>
<keyword evidence="3" id="KW-0479">Metal-binding</keyword>
<feature type="region of interest" description="Disordered" evidence="10">
    <location>
        <begin position="1"/>
        <end position="39"/>
    </location>
</feature>
<evidence type="ECO:0000256" key="8">
    <source>
        <dbReference type="ARBA" id="ARBA00040531"/>
    </source>
</evidence>
<evidence type="ECO:0000256" key="5">
    <source>
        <dbReference type="ARBA" id="ARBA00022839"/>
    </source>
</evidence>
<keyword evidence="5" id="KW-0269">Exonuclease</keyword>
<evidence type="ECO:0000313" key="14">
    <source>
        <dbReference type="Proteomes" id="UP000193642"/>
    </source>
</evidence>
<dbReference type="CDD" id="cd06141">
    <property type="entry name" value="WRN_exo"/>
    <property type="match status" value="1"/>
</dbReference>
<keyword evidence="7" id="KW-0539">Nucleus</keyword>
<feature type="domain" description="3'-5' exonuclease" evidence="11">
    <location>
        <begin position="644"/>
        <end position="830"/>
    </location>
</feature>
<keyword evidence="4" id="KW-0378">Hydrolase</keyword>
<accession>A0A1Y2B8Y7</accession>
<dbReference type="Proteomes" id="UP000193642">
    <property type="component" value="Unassembled WGS sequence"/>
</dbReference>
<keyword evidence="14" id="KW-1185">Reference proteome</keyword>
<dbReference type="GO" id="GO:0008408">
    <property type="term" value="F:3'-5' exonuclease activity"/>
    <property type="evidence" value="ECO:0007669"/>
    <property type="project" value="InterPro"/>
</dbReference>
<gene>
    <name evidence="13" type="ORF">BCR33DRAFT_792475</name>
</gene>
<dbReference type="Gene3D" id="3.30.420.10">
    <property type="entry name" value="Ribonuclease H-like superfamily/Ribonuclease H"/>
    <property type="match status" value="1"/>
</dbReference>
<dbReference type="GO" id="GO:0006139">
    <property type="term" value="P:nucleobase-containing compound metabolic process"/>
    <property type="evidence" value="ECO:0007669"/>
    <property type="project" value="InterPro"/>
</dbReference>
<dbReference type="OrthoDB" id="1920326at2759"/>
<evidence type="ECO:0000256" key="3">
    <source>
        <dbReference type="ARBA" id="ARBA00022723"/>
    </source>
</evidence>